<evidence type="ECO:0000259" key="5">
    <source>
        <dbReference type="Pfam" id="PF01266"/>
    </source>
</evidence>
<keyword evidence="7" id="KW-1185">Reference proteome</keyword>
<accession>A0ABV9XVZ5</accession>
<protein>
    <submittedName>
        <fullName evidence="6">TIGR03364 family FAD-dependent oxidoreductase</fullName>
    </submittedName>
</protein>
<dbReference type="InterPro" id="IPR036188">
    <property type="entry name" value="FAD/NAD-bd_sf"/>
</dbReference>
<organism evidence="6 7">
    <name type="scientific">Saccharothrix xinjiangensis</name>
    <dbReference type="NCBI Taxonomy" id="204798"/>
    <lineage>
        <taxon>Bacteria</taxon>
        <taxon>Bacillati</taxon>
        <taxon>Actinomycetota</taxon>
        <taxon>Actinomycetes</taxon>
        <taxon>Pseudonocardiales</taxon>
        <taxon>Pseudonocardiaceae</taxon>
        <taxon>Saccharothrix</taxon>
    </lineage>
</organism>
<comment type="caution">
    <text evidence="6">The sequence shown here is derived from an EMBL/GenBank/DDBJ whole genome shotgun (WGS) entry which is preliminary data.</text>
</comment>
<dbReference type="SUPFAM" id="SSF51905">
    <property type="entry name" value="FAD/NAD(P)-binding domain"/>
    <property type="match status" value="1"/>
</dbReference>
<evidence type="ECO:0000256" key="3">
    <source>
        <dbReference type="ARBA" id="ARBA00022630"/>
    </source>
</evidence>
<comment type="cofactor">
    <cofactor evidence="1">
        <name>FAD</name>
        <dbReference type="ChEBI" id="CHEBI:57692"/>
    </cofactor>
</comment>
<dbReference type="InterPro" id="IPR017741">
    <property type="entry name" value="FAD-dependent_OxRdtase_HpnW"/>
</dbReference>
<dbReference type="Gene3D" id="3.30.9.10">
    <property type="entry name" value="D-Amino Acid Oxidase, subunit A, domain 2"/>
    <property type="match status" value="1"/>
</dbReference>
<proteinExistence type="inferred from homology"/>
<dbReference type="InterPro" id="IPR006076">
    <property type="entry name" value="FAD-dep_OxRdtase"/>
</dbReference>
<evidence type="ECO:0000256" key="4">
    <source>
        <dbReference type="ARBA" id="ARBA00023002"/>
    </source>
</evidence>
<keyword evidence="4" id="KW-0560">Oxidoreductase</keyword>
<dbReference type="NCBIfam" id="TIGR03364">
    <property type="entry name" value="HpnW_proposed"/>
    <property type="match status" value="1"/>
</dbReference>
<dbReference type="EMBL" id="JBHSJB010000006">
    <property type="protein sequence ID" value="MFC5053410.1"/>
    <property type="molecule type" value="Genomic_DNA"/>
</dbReference>
<keyword evidence="3" id="KW-0285">Flavoprotein</keyword>
<dbReference type="PANTHER" id="PTHR13847:SF286">
    <property type="entry name" value="D-AMINO ACID DEHYDROGENASE"/>
    <property type="match status" value="1"/>
</dbReference>
<dbReference type="PANTHER" id="PTHR13847">
    <property type="entry name" value="SARCOSINE DEHYDROGENASE-RELATED"/>
    <property type="match status" value="1"/>
</dbReference>
<comment type="similarity">
    <text evidence="2">Belongs to the DadA oxidoreductase family.</text>
</comment>
<dbReference type="Proteomes" id="UP001595833">
    <property type="component" value="Unassembled WGS sequence"/>
</dbReference>
<evidence type="ECO:0000313" key="7">
    <source>
        <dbReference type="Proteomes" id="UP001595833"/>
    </source>
</evidence>
<dbReference type="Pfam" id="PF01266">
    <property type="entry name" value="DAO"/>
    <property type="match status" value="1"/>
</dbReference>
<evidence type="ECO:0000256" key="1">
    <source>
        <dbReference type="ARBA" id="ARBA00001974"/>
    </source>
</evidence>
<dbReference type="Gene3D" id="3.50.50.60">
    <property type="entry name" value="FAD/NAD(P)-binding domain"/>
    <property type="match status" value="1"/>
</dbReference>
<name>A0ABV9XVZ5_9PSEU</name>
<sequence>MKPTLVIVGAGIVGLAHAVEGLRRGLRVVVLERDERAVGASVRNFGHICTTAQHGRALDLARVARRTWLDLAPRAGFGVVEAGTVVLARAEDELAVLTEFAAARADDRVRLLDRRDIDLPLLADDVLGGALLPLDLRVDPREAVPALASWLAGQGVEFHWRATVTGVEPGAVRTTRGTFAANATVVAVGHDVDRLLPDLADAAGLLRCRLRMVEVAPPGGGAIAPAVLSGLSMLRYPGLAGTAAAADVRARITRERPELLDVAMNLMITQRPDGNLVVGDTHHYALTHDPFLDEDVDDLVLREAARLLGVPELTVRRRWTGVYASAPTEFLTAAPHPATRVVSVTSGIGMTTAFGLAPAVLDDLLGAHHPGSA</sequence>
<gene>
    <name evidence="6" type="ORF">ACFPFM_06515</name>
</gene>
<reference evidence="7" key="1">
    <citation type="journal article" date="2019" name="Int. J. Syst. Evol. Microbiol.">
        <title>The Global Catalogue of Microorganisms (GCM) 10K type strain sequencing project: providing services to taxonomists for standard genome sequencing and annotation.</title>
        <authorList>
            <consortium name="The Broad Institute Genomics Platform"/>
            <consortium name="The Broad Institute Genome Sequencing Center for Infectious Disease"/>
            <person name="Wu L."/>
            <person name="Ma J."/>
        </authorList>
    </citation>
    <scope>NUCLEOTIDE SEQUENCE [LARGE SCALE GENOMIC DNA]</scope>
    <source>
        <strain evidence="7">KCTC 12848</strain>
    </source>
</reference>
<feature type="domain" description="FAD dependent oxidoreductase" evidence="5">
    <location>
        <begin position="5"/>
        <end position="357"/>
    </location>
</feature>
<evidence type="ECO:0000256" key="2">
    <source>
        <dbReference type="ARBA" id="ARBA00009410"/>
    </source>
</evidence>
<evidence type="ECO:0000313" key="6">
    <source>
        <dbReference type="EMBL" id="MFC5053410.1"/>
    </source>
</evidence>
<dbReference type="RefSeq" id="WP_344038527.1">
    <property type="nucleotide sequence ID" value="NZ_BAAAKE010000011.1"/>
</dbReference>